<accession>A0A1G2H5P2</accession>
<protein>
    <submittedName>
        <fullName evidence="2">Uncharacterized protein</fullName>
    </submittedName>
</protein>
<evidence type="ECO:0000256" key="1">
    <source>
        <dbReference type="SAM" id="Phobius"/>
    </source>
</evidence>
<dbReference type="Proteomes" id="UP000177932">
    <property type="component" value="Unassembled WGS sequence"/>
</dbReference>
<feature type="transmembrane region" description="Helical" evidence="1">
    <location>
        <begin position="61"/>
        <end position="82"/>
    </location>
</feature>
<evidence type="ECO:0000313" key="2">
    <source>
        <dbReference type="EMBL" id="OGZ57531.1"/>
    </source>
</evidence>
<sequence>MNFWNSTRFFCRQFWYVVFENMWYCRPEGIRVCFIIFLMLLNLLALTQVHTSFGIASFKGIAIIAGVLLSTFVFLPAIFYLGEVKHLDQRRMQKSKSR</sequence>
<proteinExistence type="predicted"/>
<keyword evidence="1" id="KW-1133">Transmembrane helix</keyword>
<dbReference type="AlphaFoldDB" id="A0A1G2H5P2"/>
<reference evidence="2 3" key="1">
    <citation type="journal article" date="2016" name="Nat. Commun.">
        <title>Thousands of microbial genomes shed light on interconnected biogeochemical processes in an aquifer system.</title>
        <authorList>
            <person name="Anantharaman K."/>
            <person name="Brown C.T."/>
            <person name="Hug L.A."/>
            <person name="Sharon I."/>
            <person name="Castelle C.J."/>
            <person name="Probst A.J."/>
            <person name="Thomas B.C."/>
            <person name="Singh A."/>
            <person name="Wilkins M.J."/>
            <person name="Karaoz U."/>
            <person name="Brodie E.L."/>
            <person name="Williams K.H."/>
            <person name="Hubbard S.S."/>
            <person name="Banfield J.F."/>
        </authorList>
    </citation>
    <scope>NUCLEOTIDE SEQUENCE [LARGE SCALE GENOMIC DNA]</scope>
</reference>
<comment type="caution">
    <text evidence="2">The sequence shown here is derived from an EMBL/GenBank/DDBJ whole genome shotgun (WGS) entry which is preliminary data.</text>
</comment>
<organism evidence="2 3">
    <name type="scientific">Candidatus Spechtbacteria bacterium RIFCSPHIGHO2_01_FULL_43_30</name>
    <dbReference type="NCBI Taxonomy" id="1802158"/>
    <lineage>
        <taxon>Bacteria</taxon>
        <taxon>Candidatus Spechtiibacteriota</taxon>
    </lineage>
</organism>
<gene>
    <name evidence="2" type="ORF">A2827_03060</name>
</gene>
<dbReference type="STRING" id="1802158.A2827_03060"/>
<name>A0A1G2H5P2_9BACT</name>
<evidence type="ECO:0000313" key="3">
    <source>
        <dbReference type="Proteomes" id="UP000177932"/>
    </source>
</evidence>
<keyword evidence="1" id="KW-0812">Transmembrane</keyword>
<feature type="transmembrane region" description="Helical" evidence="1">
    <location>
        <begin position="29"/>
        <end position="49"/>
    </location>
</feature>
<dbReference type="EMBL" id="MHOD01000029">
    <property type="protein sequence ID" value="OGZ57531.1"/>
    <property type="molecule type" value="Genomic_DNA"/>
</dbReference>
<keyword evidence="1" id="KW-0472">Membrane</keyword>